<organism evidence="1 2">
    <name type="scientific">Microbacterium lemovicicum</name>
    <dbReference type="NCBI Taxonomy" id="1072463"/>
    <lineage>
        <taxon>Bacteria</taxon>
        <taxon>Bacillati</taxon>
        <taxon>Actinomycetota</taxon>
        <taxon>Actinomycetes</taxon>
        <taxon>Micrococcales</taxon>
        <taxon>Microbacteriaceae</taxon>
        <taxon>Microbacterium</taxon>
    </lineage>
</organism>
<protein>
    <submittedName>
        <fullName evidence="1">GDP-mannose:glycolipid 4-beta-D-mannosyltransferase</fullName>
        <ecNumber evidence="1">2.4.1.251</ecNumber>
    </submittedName>
</protein>
<dbReference type="AlphaFoldDB" id="A0A3S9W6F4"/>
<dbReference type="Gene3D" id="3.40.50.2000">
    <property type="entry name" value="Glycogen Phosphorylase B"/>
    <property type="match status" value="1"/>
</dbReference>
<sequence length="326" mass="37371">MVSFSATNRDPLTTVLFDALSEHMDIRHFTWRFAILGHYDVLNMHWPDHLTKRHGRLQTWVRWMLYLLLMMRVRWGRPVLVRTLHNLAPHEGRRGVELGLLRLTDRWTDTFITMQPDPPLSTRAPIVFIPQGHYRDVYQKMPRREALAKRLLFFGIVRAYKGVPELLDAFAESEDDEMSLRIAGRVLDAEVGSAVRAAAAKDQRVSLHLDWVTHDALAEEIQLSEMVVLPYREIFNSGTVIVALSLDRPVLVPEDQTTARLRDEVGPGWVFLFQPPLTGRDIEVALASHRLSRPSDPPNLSAREWSEIASAYARTFEEAIHANSNS</sequence>
<dbReference type="EC" id="2.4.1.251" evidence="1"/>
<dbReference type="SUPFAM" id="SSF53756">
    <property type="entry name" value="UDP-Glycosyltransferase/glycogen phosphorylase"/>
    <property type="match status" value="1"/>
</dbReference>
<evidence type="ECO:0000313" key="2">
    <source>
        <dbReference type="Proteomes" id="UP000276888"/>
    </source>
</evidence>
<proteinExistence type="predicted"/>
<gene>
    <name evidence="1" type="primary">gumI_1</name>
    <name evidence="1" type="ORF">CVS47_00186</name>
</gene>
<dbReference type="EMBL" id="CP031423">
    <property type="protein sequence ID" value="AZS35594.1"/>
    <property type="molecule type" value="Genomic_DNA"/>
</dbReference>
<evidence type="ECO:0000313" key="1">
    <source>
        <dbReference type="EMBL" id="AZS35594.1"/>
    </source>
</evidence>
<reference evidence="1 2" key="1">
    <citation type="submission" date="2018-08" db="EMBL/GenBank/DDBJ databases">
        <title>Microbacterium lemovicicum sp. nov., a bacterium isolated from a natural uranium-rich soil.</title>
        <authorList>
            <person name="ORTET P."/>
        </authorList>
    </citation>
    <scope>NUCLEOTIDE SEQUENCE [LARGE SCALE GENOMIC DNA]</scope>
    <source>
        <strain evidence="1 2">Viu22</strain>
    </source>
</reference>
<keyword evidence="1" id="KW-0808">Transferase</keyword>
<name>A0A3S9W6F4_9MICO</name>
<dbReference type="GO" id="GO:0016757">
    <property type="term" value="F:glycosyltransferase activity"/>
    <property type="evidence" value="ECO:0007669"/>
    <property type="project" value="UniProtKB-KW"/>
</dbReference>
<dbReference type="KEGG" id="mlv:CVS47_00186"/>
<dbReference type="Proteomes" id="UP000276888">
    <property type="component" value="Chromosome"/>
</dbReference>
<keyword evidence="1" id="KW-0328">Glycosyltransferase</keyword>
<accession>A0A3S9W6F4</accession>
<keyword evidence="2" id="KW-1185">Reference proteome</keyword>